<dbReference type="Gene3D" id="3.30.2020.30">
    <property type="match status" value="1"/>
</dbReference>
<dbReference type="Proteomes" id="UP000008130">
    <property type="component" value="Chromosome"/>
</dbReference>
<evidence type="ECO:0000313" key="5">
    <source>
        <dbReference type="Proteomes" id="UP000008130"/>
    </source>
</evidence>
<organism evidence="4 5">
    <name type="scientific">Polymorphum gilvum (strain LMG 25793 / CGMCC 1.9160 / SL003B-26A1)</name>
    <dbReference type="NCBI Taxonomy" id="991905"/>
    <lineage>
        <taxon>Bacteria</taxon>
        <taxon>Pseudomonadati</taxon>
        <taxon>Pseudomonadota</taxon>
        <taxon>Alphaproteobacteria</taxon>
        <taxon>Rhodobacterales</taxon>
        <taxon>Paracoccaceae</taxon>
        <taxon>Polymorphum</taxon>
    </lineage>
</organism>
<proteinExistence type="predicted"/>
<dbReference type="PANTHER" id="PTHR35303:SF5">
    <property type="entry name" value="OS02G0197800 PROTEIN"/>
    <property type="match status" value="1"/>
</dbReference>
<dbReference type="InterPro" id="IPR038492">
    <property type="entry name" value="GBBH-like_N_sf"/>
</dbReference>
<feature type="domain" description="Gamma-butyrobetaine hydroxylase-like N-terminal" evidence="3">
    <location>
        <begin position="12"/>
        <end position="95"/>
    </location>
</feature>
<keyword evidence="1" id="KW-0479">Metal-binding</keyword>
<gene>
    <name evidence="4" type="ordered locus">SL003B_2808</name>
</gene>
<dbReference type="eggNOG" id="COG3536">
    <property type="taxonomic scope" value="Bacteria"/>
</dbReference>
<dbReference type="OrthoDB" id="9794178at2"/>
<name>F2J5X7_POLGS</name>
<dbReference type="PANTHER" id="PTHR35303">
    <property type="entry name" value="OS02G0197800 PROTEIN"/>
    <property type="match status" value="1"/>
</dbReference>
<dbReference type="RefSeq" id="WP_013653545.1">
    <property type="nucleotide sequence ID" value="NC_015259.1"/>
</dbReference>
<accession>F2J5X7</accession>
<dbReference type="STRING" id="991905.SL003B_2808"/>
<evidence type="ECO:0000259" key="3">
    <source>
        <dbReference type="Pfam" id="PF06155"/>
    </source>
</evidence>
<keyword evidence="5" id="KW-1185">Reference proteome</keyword>
<sequence length="122" mass="13866">MSATDTAWPTEIRLKSDKKTLVVSFDTGESHEYSAEYLRVCSPSAEVQGHSPEQKKSVPGKRAVAILKIEPVGNYAVRLHFDDLHATGLYTWAYFLELGRDRDRHWGGYLRELEAKGLSRDR</sequence>
<reference evidence="4 5" key="1">
    <citation type="journal article" date="2011" name="J. Bacteriol.">
        <title>Complete genome sequence of Polymorphum gilvum SL003B-26A1T, a crude oil-degrading bacterium from oil-polluted saline soil.</title>
        <authorList>
            <person name="Li S.G."/>
            <person name="Tang Y.Q."/>
            <person name="Nie Y."/>
            <person name="Cai M."/>
            <person name="Wu X.L."/>
        </authorList>
    </citation>
    <scope>NUCLEOTIDE SEQUENCE [LARGE SCALE GENOMIC DNA]</scope>
    <source>
        <strain evidence="5">LMG 25793 / CGMCC 1.9160 / SL003B-26A1</strain>
    </source>
</reference>
<dbReference type="GO" id="GO:0046872">
    <property type="term" value="F:metal ion binding"/>
    <property type="evidence" value="ECO:0007669"/>
    <property type="project" value="UniProtKB-KW"/>
</dbReference>
<dbReference type="InterPro" id="IPR010376">
    <property type="entry name" value="GBBH-like_N"/>
</dbReference>
<protein>
    <submittedName>
        <fullName evidence="4">ATPase-like, ParA/MinD</fullName>
    </submittedName>
</protein>
<evidence type="ECO:0000256" key="1">
    <source>
        <dbReference type="ARBA" id="ARBA00022723"/>
    </source>
</evidence>
<evidence type="ECO:0000256" key="2">
    <source>
        <dbReference type="ARBA" id="ARBA00023004"/>
    </source>
</evidence>
<evidence type="ECO:0000313" key="4">
    <source>
        <dbReference type="EMBL" id="ADZ71231.1"/>
    </source>
</evidence>
<dbReference type="HOGENOM" id="CLU_117841_0_1_5"/>
<keyword evidence="2" id="KW-0408">Iron</keyword>
<dbReference type="KEGG" id="pgv:SL003B_2808"/>
<dbReference type="Pfam" id="PF06155">
    <property type="entry name" value="GBBH-like_N"/>
    <property type="match status" value="1"/>
</dbReference>
<dbReference type="EMBL" id="CP002568">
    <property type="protein sequence ID" value="ADZ71231.1"/>
    <property type="molecule type" value="Genomic_DNA"/>
</dbReference>
<dbReference type="AlphaFoldDB" id="F2J5X7"/>